<organism evidence="1 2">
    <name type="scientific">Papaver atlanticum</name>
    <dbReference type="NCBI Taxonomy" id="357466"/>
    <lineage>
        <taxon>Eukaryota</taxon>
        <taxon>Viridiplantae</taxon>
        <taxon>Streptophyta</taxon>
        <taxon>Embryophyta</taxon>
        <taxon>Tracheophyta</taxon>
        <taxon>Spermatophyta</taxon>
        <taxon>Magnoliopsida</taxon>
        <taxon>Ranunculales</taxon>
        <taxon>Papaveraceae</taxon>
        <taxon>Papaveroideae</taxon>
        <taxon>Papaver</taxon>
    </lineage>
</organism>
<proteinExistence type="predicted"/>
<comment type="caution">
    <text evidence="1">The sequence shown here is derived from an EMBL/GenBank/DDBJ whole genome shotgun (WGS) entry which is preliminary data.</text>
</comment>
<keyword evidence="2" id="KW-1185">Reference proteome</keyword>
<dbReference type="EMBL" id="JAJJMB010007553">
    <property type="protein sequence ID" value="KAI3929976.1"/>
    <property type="molecule type" value="Genomic_DNA"/>
</dbReference>
<gene>
    <name evidence="1" type="ORF">MKW98_004130</name>
</gene>
<dbReference type="AlphaFoldDB" id="A0AAD4SYW6"/>
<sequence length="60" mass="6603">IENRGLSVLYKYANEAGGSISFSEVDCCCIMMILPAAFAVQYLKQEVKKVSLRVSDVTRG</sequence>
<evidence type="ECO:0000313" key="1">
    <source>
        <dbReference type="EMBL" id="KAI3929976.1"/>
    </source>
</evidence>
<name>A0AAD4SYW6_9MAGN</name>
<reference evidence="1" key="1">
    <citation type="submission" date="2022-04" db="EMBL/GenBank/DDBJ databases">
        <title>A functionally conserved STORR gene fusion in Papaver species that diverged 16.8 million years ago.</title>
        <authorList>
            <person name="Catania T."/>
        </authorList>
    </citation>
    <scope>NUCLEOTIDE SEQUENCE</scope>
    <source>
        <strain evidence="1">S-188037</strain>
    </source>
</reference>
<accession>A0AAD4SYW6</accession>
<evidence type="ECO:0000313" key="2">
    <source>
        <dbReference type="Proteomes" id="UP001202328"/>
    </source>
</evidence>
<protein>
    <submittedName>
        <fullName evidence="1">Uncharacterized protein</fullName>
    </submittedName>
</protein>
<feature type="non-terminal residue" evidence="1">
    <location>
        <position position="60"/>
    </location>
</feature>
<dbReference type="Proteomes" id="UP001202328">
    <property type="component" value="Unassembled WGS sequence"/>
</dbReference>